<feature type="transmembrane region" description="Helical" evidence="8">
    <location>
        <begin position="83"/>
        <end position="101"/>
    </location>
</feature>
<feature type="transmembrane region" description="Helical" evidence="8">
    <location>
        <begin position="237"/>
        <end position="258"/>
    </location>
</feature>
<dbReference type="PANTHER" id="PTHR23028">
    <property type="entry name" value="ACETYLTRANSFERASE"/>
    <property type="match status" value="1"/>
</dbReference>
<organism evidence="10 11">
    <name type="scientific">Nicoliella lavandulae</name>
    <dbReference type="NCBI Taxonomy" id="3082954"/>
    <lineage>
        <taxon>Bacteria</taxon>
        <taxon>Bacillati</taxon>
        <taxon>Bacillota</taxon>
        <taxon>Bacilli</taxon>
        <taxon>Lactobacillales</taxon>
        <taxon>Lactobacillaceae</taxon>
        <taxon>Nicoliella</taxon>
    </lineage>
</organism>
<dbReference type="Pfam" id="PF01757">
    <property type="entry name" value="Acyl_transf_3"/>
    <property type="match status" value="1"/>
</dbReference>
<feature type="transmembrane region" description="Helical" evidence="8">
    <location>
        <begin position="43"/>
        <end position="62"/>
    </location>
</feature>
<dbReference type="EC" id="2.3.1.-" evidence="10"/>
<accession>A0ABU8SLZ2</accession>
<keyword evidence="2" id="KW-1003">Cell membrane</keyword>
<dbReference type="RefSeq" id="WP_339960753.1">
    <property type="nucleotide sequence ID" value="NZ_JAWMWH010000003.1"/>
</dbReference>
<evidence type="ECO:0000256" key="3">
    <source>
        <dbReference type="ARBA" id="ARBA00022679"/>
    </source>
</evidence>
<dbReference type="Proteomes" id="UP001370590">
    <property type="component" value="Unassembled WGS sequence"/>
</dbReference>
<evidence type="ECO:0000256" key="5">
    <source>
        <dbReference type="ARBA" id="ARBA00022989"/>
    </source>
</evidence>
<comment type="caution">
    <text evidence="10">The sequence shown here is derived from an EMBL/GenBank/DDBJ whole genome shotgun (WGS) entry which is preliminary data.</text>
</comment>
<dbReference type="CDD" id="cd01840">
    <property type="entry name" value="SGNH_hydrolase_yrhL_like"/>
    <property type="match status" value="1"/>
</dbReference>
<reference evidence="10 11" key="1">
    <citation type="submission" date="2023-10" db="EMBL/GenBank/DDBJ databases">
        <title>Nicoliella lavandulae sp. nov. isolated from Lavandula angustifolia flowers.</title>
        <authorList>
            <person name="Alcantara C."/>
            <person name="Zuniga M."/>
            <person name="Landete J.M."/>
            <person name="Monedero V."/>
        </authorList>
    </citation>
    <scope>NUCLEOTIDE SEQUENCE [LARGE SCALE GENOMIC DNA]</scope>
    <source>
        <strain evidence="10 11">Es01</strain>
    </source>
</reference>
<sequence>MQNKNSRQNSSRRYITGLDGIRAIAVIAVIIFHLLPYSIKGGYLGVSMFFSVSGYLITDLLMQEWERNKRISLKNFYYRRMRRLYPALVVMVFATGTYITLFQRNLLTNLRVTIWTNLLYVYNWWEIGHGQSYFDRFQGESPFTHLWSLSIEAQYYLIWPILLIILLKILRSRRRILYLLVPLSALATIWMTMVYHSTSNINRVYYGTDTRMFSILFGVTLAILLPSNHFKKFLRPVINPILTWLGILSMGGIIYLLFSLSGQAAATYNWGMGAISLLTVILIATCVNPNTSVNRLLTNPIFRWIGTRSYGIYLYQFPVMIFYEAKVLTIGAHPVANAIIEIAIILIISEISYRWIESPLRHFNFNLKAQDIASLFKANSKYGKKRLLLIPLTVLVVITAVGATQEPSQAEPKHSLKRTIQKNEALIKAKNDKTKFTQADDSKKESVKKDKKIKLTRAERSIAKQYQLSHNQVLTARKMPLTAIGDSVMADSSVDLQKVFTNSYVSAQVGRQIWQAPDVIDELKQQQRLASNVLINLGTNSPMNDEQLKTVIHKIGHNRQIYWINVHVPTMYWEGEVNMTLAKAAKKYHNLHIIDWHSYSKNKPQLFWDDHVHPNPVGNQKYVGLITRSIIK</sequence>
<dbReference type="PANTHER" id="PTHR23028:SF53">
    <property type="entry name" value="ACYL_TRANSF_3 DOMAIN-CONTAINING PROTEIN"/>
    <property type="match status" value="1"/>
</dbReference>
<evidence type="ECO:0000256" key="4">
    <source>
        <dbReference type="ARBA" id="ARBA00022692"/>
    </source>
</evidence>
<keyword evidence="6 8" id="KW-0472">Membrane</keyword>
<comment type="subcellular location">
    <subcellularLocation>
        <location evidence="1">Cell membrane</location>
        <topology evidence="1">Multi-pass membrane protein</topology>
    </subcellularLocation>
</comment>
<feature type="transmembrane region" description="Helical" evidence="8">
    <location>
        <begin position="301"/>
        <end position="323"/>
    </location>
</feature>
<feature type="transmembrane region" description="Helical" evidence="8">
    <location>
        <begin position="153"/>
        <end position="170"/>
    </location>
</feature>
<feature type="transmembrane region" description="Helical" evidence="8">
    <location>
        <begin position="177"/>
        <end position="198"/>
    </location>
</feature>
<name>A0ABU8SLZ2_9LACO</name>
<evidence type="ECO:0000256" key="8">
    <source>
        <dbReference type="SAM" id="Phobius"/>
    </source>
</evidence>
<evidence type="ECO:0000313" key="11">
    <source>
        <dbReference type="Proteomes" id="UP001370590"/>
    </source>
</evidence>
<evidence type="ECO:0000313" key="10">
    <source>
        <dbReference type="EMBL" id="MEJ6400901.1"/>
    </source>
</evidence>
<evidence type="ECO:0000259" key="9">
    <source>
        <dbReference type="Pfam" id="PF01757"/>
    </source>
</evidence>
<keyword evidence="3 10" id="KW-0808">Transferase</keyword>
<evidence type="ECO:0000256" key="2">
    <source>
        <dbReference type="ARBA" id="ARBA00022475"/>
    </source>
</evidence>
<feature type="transmembrane region" description="Helical" evidence="8">
    <location>
        <begin position="387"/>
        <end position="404"/>
    </location>
</feature>
<dbReference type="InterPro" id="IPR050879">
    <property type="entry name" value="Acyltransferase_3"/>
</dbReference>
<keyword evidence="5 8" id="KW-1133">Transmembrane helix</keyword>
<evidence type="ECO:0000256" key="1">
    <source>
        <dbReference type="ARBA" id="ARBA00004651"/>
    </source>
</evidence>
<evidence type="ECO:0000256" key="7">
    <source>
        <dbReference type="ARBA" id="ARBA00023315"/>
    </source>
</evidence>
<dbReference type="Gene3D" id="3.40.50.1110">
    <property type="entry name" value="SGNH hydrolase"/>
    <property type="match status" value="1"/>
</dbReference>
<dbReference type="InterPro" id="IPR036514">
    <property type="entry name" value="SGNH_hydro_sf"/>
</dbReference>
<keyword evidence="11" id="KW-1185">Reference proteome</keyword>
<dbReference type="GO" id="GO:0016746">
    <property type="term" value="F:acyltransferase activity"/>
    <property type="evidence" value="ECO:0007669"/>
    <property type="project" value="UniProtKB-KW"/>
</dbReference>
<gene>
    <name evidence="10" type="ORF">R4146_07060</name>
</gene>
<feature type="transmembrane region" description="Helical" evidence="8">
    <location>
        <begin position="204"/>
        <end position="225"/>
    </location>
</feature>
<feature type="transmembrane region" description="Helical" evidence="8">
    <location>
        <begin position="335"/>
        <end position="356"/>
    </location>
</feature>
<protein>
    <submittedName>
        <fullName evidence="10">Acyltransferase family protein</fullName>
        <ecNumber evidence="10">2.3.1.-</ecNumber>
    </submittedName>
</protein>
<feature type="transmembrane region" description="Helical" evidence="8">
    <location>
        <begin position="20"/>
        <end position="37"/>
    </location>
</feature>
<proteinExistence type="predicted"/>
<keyword evidence="7 10" id="KW-0012">Acyltransferase</keyword>
<evidence type="ECO:0000256" key="6">
    <source>
        <dbReference type="ARBA" id="ARBA00023136"/>
    </source>
</evidence>
<dbReference type="InterPro" id="IPR002656">
    <property type="entry name" value="Acyl_transf_3_dom"/>
</dbReference>
<feature type="domain" description="Acyltransferase 3" evidence="9">
    <location>
        <begin position="16"/>
        <end position="348"/>
    </location>
</feature>
<dbReference type="SUPFAM" id="SSF52266">
    <property type="entry name" value="SGNH hydrolase"/>
    <property type="match status" value="1"/>
</dbReference>
<dbReference type="EMBL" id="JAWMWH010000003">
    <property type="protein sequence ID" value="MEJ6400901.1"/>
    <property type="molecule type" value="Genomic_DNA"/>
</dbReference>
<feature type="transmembrane region" description="Helical" evidence="8">
    <location>
        <begin position="270"/>
        <end position="289"/>
    </location>
</feature>
<keyword evidence="4 8" id="KW-0812">Transmembrane</keyword>